<dbReference type="GO" id="GO:0009097">
    <property type="term" value="P:isoleucine biosynthetic process"/>
    <property type="evidence" value="ECO:0007669"/>
    <property type="project" value="TreeGrafter"/>
</dbReference>
<dbReference type="EMBL" id="VIBQ01000010">
    <property type="protein sequence ID" value="KAB8338730.1"/>
    <property type="molecule type" value="Genomic_DNA"/>
</dbReference>
<dbReference type="Pfam" id="PF00205">
    <property type="entry name" value="TPP_enzyme_M"/>
    <property type="match status" value="1"/>
</dbReference>
<dbReference type="GO" id="GO:0000287">
    <property type="term" value="F:magnesium ion binding"/>
    <property type="evidence" value="ECO:0007669"/>
    <property type="project" value="InterPro"/>
</dbReference>
<feature type="domain" description="Thiamine pyrophosphate enzyme TPP-binding" evidence="8">
    <location>
        <begin position="398"/>
        <end position="550"/>
    </location>
</feature>
<proteinExistence type="inferred from homology"/>
<sequence>MAPLFTLVQPEHREFNGGDLLAQSLKHLGVSIAFGLHGGHLDAFLMGAVDVGIKLVDTRHETVAVQAAEGYSKIKRETGVCFVTANSGFCNGIPGLATAFADRSSVLCITSSSPMRDAETNVLQGFHDQVVLSRPVTKFAHRVVHVEEIPRLVAHAFRTASSGVPEVLFSPVEQSRISWGSLASPQPYPAGPHPQAIVEAVEMLKQAKRPIIVTGTGARYLQDDAAFTKFLDMTKIPVFNSTKYSSPLAHDHPQRAGIASMLGALPKIGQPLPDLVILLACRTGMFMGSRSEPCIPSPETCKYIQIDVDGSEIGRSQDIHLGIVSDVRPAIASLAAAIPDTTQWQIDADWAQKALSLKTLPHPQESEPEEVTPNRLHPYHALKHTLSALPPGALLSVDGGECGSWTLQTQEAARAHAVVFSCGYLGFLGNGWGYALGMAFADPQRQVVNVQGDGSAGFHLAELDTYARFGCRVLTVVVNNHVWGMSNNGQELIFGRNIAARPVSALSPKMAFAEIARGMANAAERVDSIGDVAAAVKRLSAVDGPALLEIVTSNKPTHPGTTAMVGVTDDKNMVVIPYYDNVPRPHYKQRYFYMHYLNNVGSSYSSSFSFFTLALSPPVAALPVHTAGVPASIRYTHFSSSIIFQISSFSAHARTTVVLRSGPCQQCAPSVYFKTTRSPVPKPLPSAVTSSSE</sequence>
<dbReference type="PROSITE" id="PS00187">
    <property type="entry name" value="TPP_ENZYMES"/>
    <property type="match status" value="1"/>
</dbReference>
<dbReference type="CDD" id="cd07035">
    <property type="entry name" value="TPP_PYR_POX_like"/>
    <property type="match status" value="1"/>
</dbReference>
<dbReference type="PANTHER" id="PTHR18968:SF166">
    <property type="entry name" value="2-HYDROXYACYL-COA LYASE 2"/>
    <property type="match status" value="1"/>
</dbReference>
<evidence type="ECO:0000256" key="3">
    <source>
        <dbReference type="ARBA" id="ARBA00007812"/>
    </source>
</evidence>
<evidence type="ECO:0008006" key="12">
    <source>
        <dbReference type="Google" id="ProtNLM"/>
    </source>
</evidence>
<dbReference type="GO" id="GO:0003984">
    <property type="term" value="F:acetolactate synthase activity"/>
    <property type="evidence" value="ECO:0007669"/>
    <property type="project" value="TreeGrafter"/>
</dbReference>
<evidence type="ECO:0000256" key="6">
    <source>
        <dbReference type="RuleBase" id="RU362132"/>
    </source>
</evidence>
<dbReference type="OrthoDB" id="16262at2759"/>
<dbReference type="GO" id="GO:0009099">
    <property type="term" value="P:L-valine biosynthetic process"/>
    <property type="evidence" value="ECO:0007669"/>
    <property type="project" value="TreeGrafter"/>
</dbReference>
<dbReference type="InterPro" id="IPR029061">
    <property type="entry name" value="THDP-binding"/>
</dbReference>
<dbReference type="SUPFAM" id="SSF52467">
    <property type="entry name" value="DHS-like NAD/FAD-binding domain"/>
    <property type="match status" value="1"/>
</dbReference>
<dbReference type="GO" id="GO:0005948">
    <property type="term" value="C:acetolactate synthase complex"/>
    <property type="evidence" value="ECO:0007669"/>
    <property type="project" value="TreeGrafter"/>
</dbReference>
<comment type="cofactor">
    <cofactor evidence="2">
        <name>thiamine diphosphate</name>
        <dbReference type="ChEBI" id="CHEBI:58937"/>
    </cofactor>
</comment>
<dbReference type="Pfam" id="PF02775">
    <property type="entry name" value="TPP_enzyme_C"/>
    <property type="match status" value="1"/>
</dbReference>
<evidence type="ECO:0000313" key="11">
    <source>
        <dbReference type="Proteomes" id="UP000327013"/>
    </source>
</evidence>
<dbReference type="InterPro" id="IPR045229">
    <property type="entry name" value="TPP_enz"/>
</dbReference>
<organism evidence="10 11">
    <name type="scientific">Carpinus fangiana</name>
    <dbReference type="NCBI Taxonomy" id="176857"/>
    <lineage>
        <taxon>Eukaryota</taxon>
        <taxon>Viridiplantae</taxon>
        <taxon>Streptophyta</taxon>
        <taxon>Embryophyta</taxon>
        <taxon>Tracheophyta</taxon>
        <taxon>Spermatophyta</taxon>
        <taxon>Magnoliopsida</taxon>
        <taxon>eudicotyledons</taxon>
        <taxon>Gunneridae</taxon>
        <taxon>Pentapetalae</taxon>
        <taxon>rosids</taxon>
        <taxon>fabids</taxon>
        <taxon>Fagales</taxon>
        <taxon>Betulaceae</taxon>
        <taxon>Carpinus</taxon>
    </lineage>
</organism>
<protein>
    <recommendedName>
        <fullName evidence="12">Pyruvate decarboxylase</fullName>
    </recommendedName>
</protein>
<evidence type="ECO:0000256" key="5">
    <source>
        <dbReference type="ARBA" id="ARBA00023052"/>
    </source>
</evidence>
<dbReference type="Gene3D" id="3.40.50.1220">
    <property type="entry name" value="TPP-binding domain"/>
    <property type="match status" value="1"/>
</dbReference>
<dbReference type="InterPro" id="IPR012000">
    <property type="entry name" value="Thiamin_PyroP_enz_cen_dom"/>
</dbReference>
<dbReference type="Pfam" id="PF02776">
    <property type="entry name" value="TPP_enzyme_N"/>
    <property type="match status" value="1"/>
</dbReference>
<dbReference type="InterPro" id="IPR012001">
    <property type="entry name" value="Thiamin_PyroP_enz_TPP-bd_dom"/>
</dbReference>
<reference evidence="10 11" key="1">
    <citation type="submission" date="2019-06" db="EMBL/GenBank/DDBJ databases">
        <title>A chromosomal-level reference genome of Carpinus fangiana (Coryloideae, Betulaceae).</title>
        <authorList>
            <person name="Yang X."/>
            <person name="Wang Z."/>
            <person name="Zhang L."/>
            <person name="Hao G."/>
            <person name="Liu J."/>
            <person name="Yang Y."/>
        </authorList>
    </citation>
    <scope>NUCLEOTIDE SEQUENCE [LARGE SCALE GENOMIC DNA]</scope>
    <source>
        <strain evidence="10">Cfa_2016G</strain>
        <tissue evidence="10">Leaf</tissue>
    </source>
</reference>
<evidence type="ECO:0000256" key="4">
    <source>
        <dbReference type="ARBA" id="ARBA00022723"/>
    </source>
</evidence>
<dbReference type="GO" id="GO:0050660">
    <property type="term" value="F:flavin adenine dinucleotide binding"/>
    <property type="evidence" value="ECO:0007669"/>
    <property type="project" value="TreeGrafter"/>
</dbReference>
<dbReference type="Gene3D" id="3.40.50.970">
    <property type="match status" value="2"/>
</dbReference>
<dbReference type="GO" id="GO:0030976">
    <property type="term" value="F:thiamine pyrophosphate binding"/>
    <property type="evidence" value="ECO:0007669"/>
    <property type="project" value="InterPro"/>
</dbReference>
<evidence type="ECO:0000256" key="1">
    <source>
        <dbReference type="ARBA" id="ARBA00001946"/>
    </source>
</evidence>
<dbReference type="AlphaFoldDB" id="A0A5N6KQD3"/>
<keyword evidence="11" id="KW-1185">Reference proteome</keyword>
<name>A0A5N6KQD3_9ROSI</name>
<dbReference type="InterPro" id="IPR011766">
    <property type="entry name" value="TPP_enzyme_TPP-bd"/>
</dbReference>
<feature type="domain" description="Thiamine pyrophosphate enzyme central" evidence="7">
    <location>
        <begin position="199"/>
        <end position="334"/>
    </location>
</feature>
<comment type="cofactor">
    <cofactor evidence="1">
        <name>Mg(2+)</name>
        <dbReference type="ChEBI" id="CHEBI:18420"/>
    </cofactor>
</comment>
<comment type="similarity">
    <text evidence="3 6">Belongs to the TPP enzyme family.</text>
</comment>
<dbReference type="SUPFAM" id="SSF52518">
    <property type="entry name" value="Thiamin diphosphate-binding fold (THDP-binding)"/>
    <property type="match status" value="2"/>
</dbReference>
<evidence type="ECO:0000259" key="9">
    <source>
        <dbReference type="Pfam" id="PF02776"/>
    </source>
</evidence>
<evidence type="ECO:0000259" key="7">
    <source>
        <dbReference type="Pfam" id="PF00205"/>
    </source>
</evidence>
<keyword evidence="5 6" id="KW-0786">Thiamine pyrophosphate</keyword>
<accession>A0A5N6KQD3</accession>
<evidence type="ECO:0000313" key="10">
    <source>
        <dbReference type="EMBL" id="KAB8338730.1"/>
    </source>
</evidence>
<evidence type="ECO:0000256" key="2">
    <source>
        <dbReference type="ARBA" id="ARBA00001964"/>
    </source>
</evidence>
<dbReference type="Proteomes" id="UP000327013">
    <property type="component" value="Unassembled WGS sequence"/>
</dbReference>
<feature type="domain" description="Thiamine pyrophosphate enzyme N-terminal TPP-binding" evidence="9">
    <location>
        <begin position="16"/>
        <end position="130"/>
    </location>
</feature>
<comment type="caution">
    <text evidence="10">The sequence shown here is derived from an EMBL/GenBank/DDBJ whole genome shotgun (WGS) entry which is preliminary data.</text>
</comment>
<dbReference type="InterPro" id="IPR000399">
    <property type="entry name" value="TPP-bd_CS"/>
</dbReference>
<dbReference type="InterPro" id="IPR029035">
    <property type="entry name" value="DHS-like_NAD/FAD-binding_dom"/>
</dbReference>
<keyword evidence="4" id="KW-0479">Metal-binding</keyword>
<gene>
    <name evidence="10" type="ORF">FH972_021675</name>
</gene>
<evidence type="ECO:0000259" key="8">
    <source>
        <dbReference type="Pfam" id="PF02775"/>
    </source>
</evidence>
<dbReference type="PANTHER" id="PTHR18968">
    <property type="entry name" value="THIAMINE PYROPHOSPHATE ENZYMES"/>
    <property type="match status" value="1"/>
</dbReference>